<dbReference type="InterPro" id="IPR013685">
    <property type="entry name" value="POTRA_FtsQ_type"/>
</dbReference>
<dbReference type="InterPro" id="IPR050487">
    <property type="entry name" value="FtsQ_DivIB"/>
</dbReference>
<dbReference type="EMBL" id="JADLQN010000004">
    <property type="protein sequence ID" value="MBF6357267.1"/>
    <property type="molecule type" value="Genomic_DNA"/>
</dbReference>
<keyword evidence="4 8" id="KW-0812">Transmembrane</keyword>
<dbReference type="PROSITE" id="PS51779">
    <property type="entry name" value="POTRA"/>
    <property type="match status" value="1"/>
</dbReference>
<feature type="domain" description="POTRA" evidence="9">
    <location>
        <begin position="40"/>
        <end position="108"/>
    </location>
</feature>
<reference evidence="10 11" key="1">
    <citation type="submission" date="2020-10" db="EMBL/GenBank/DDBJ databases">
        <title>Identification of Nocardia species via Next-generation sequencing and recognition of intraspecies genetic diversity.</title>
        <authorList>
            <person name="Li P."/>
            <person name="Li P."/>
            <person name="Lu B."/>
        </authorList>
    </citation>
    <scope>NUCLEOTIDE SEQUENCE [LARGE SCALE GENOMIC DNA]</scope>
    <source>
        <strain evidence="10 11">BJ06-0143</strain>
    </source>
</reference>
<keyword evidence="3" id="KW-0132">Cell division</keyword>
<evidence type="ECO:0000256" key="2">
    <source>
        <dbReference type="ARBA" id="ARBA00022475"/>
    </source>
</evidence>
<sequence length="230" mass="24737">MRAAGELLGPGGLRRVRWWALLGVIVLTVLLSVAWFTPALSVRTIEIDGLSTVSEERVREQLDIPDGLSLMRIDTVAMAERVASIAEVRSARVERVYPSTVRVTVDERRAVLWFDAPEGAHLVDRDAVEFAIAAPPIGVPQLVTDHPGGSDPVTRAAVTVANAIPPALNIQVDQVLARSISDISLKLTDGRTVVWGAADDAERKAAVVLPLLTREGTVFDVSSPNLVTVK</sequence>
<evidence type="ECO:0000256" key="8">
    <source>
        <dbReference type="SAM" id="Phobius"/>
    </source>
</evidence>
<gene>
    <name evidence="10" type="ORF">IU449_22430</name>
</gene>
<comment type="subcellular location">
    <subcellularLocation>
        <location evidence="1">Membrane</location>
    </subcellularLocation>
</comment>
<keyword evidence="11" id="KW-1185">Reference proteome</keyword>
<evidence type="ECO:0000256" key="7">
    <source>
        <dbReference type="ARBA" id="ARBA00023306"/>
    </source>
</evidence>
<dbReference type="Proteomes" id="UP000707731">
    <property type="component" value="Unassembled WGS sequence"/>
</dbReference>
<proteinExistence type="predicted"/>
<name>A0ABS0DFM0_9NOCA</name>
<dbReference type="InterPro" id="IPR034746">
    <property type="entry name" value="POTRA"/>
</dbReference>
<evidence type="ECO:0000256" key="3">
    <source>
        <dbReference type="ARBA" id="ARBA00022618"/>
    </source>
</evidence>
<protein>
    <submittedName>
        <fullName evidence="10">FtsQ-type POTRA domain-containing protein</fullName>
    </submittedName>
</protein>
<evidence type="ECO:0000259" key="9">
    <source>
        <dbReference type="PROSITE" id="PS51779"/>
    </source>
</evidence>
<dbReference type="Pfam" id="PF08478">
    <property type="entry name" value="POTRA_1"/>
    <property type="match status" value="1"/>
</dbReference>
<dbReference type="PANTHER" id="PTHR37820:SF1">
    <property type="entry name" value="CELL DIVISION PROTEIN FTSQ"/>
    <property type="match status" value="1"/>
</dbReference>
<evidence type="ECO:0000256" key="5">
    <source>
        <dbReference type="ARBA" id="ARBA00022989"/>
    </source>
</evidence>
<evidence type="ECO:0000256" key="6">
    <source>
        <dbReference type="ARBA" id="ARBA00023136"/>
    </source>
</evidence>
<keyword evidence="5 8" id="KW-1133">Transmembrane helix</keyword>
<organism evidence="10 11">
    <name type="scientific">Nocardia higoensis</name>
    <dbReference type="NCBI Taxonomy" id="228599"/>
    <lineage>
        <taxon>Bacteria</taxon>
        <taxon>Bacillati</taxon>
        <taxon>Actinomycetota</taxon>
        <taxon>Actinomycetes</taxon>
        <taxon>Mycobacteriales</taxon>
        <taxon>Nocardiaceae</taxon>
        <taxon>Nocardia</taxon>
    </lineage>
</organism>
<feature type="transmembrane region" description="Helical" evidence="8">
    <location>
        <begin position="16"/>
        <end position="36"/>
    </location>
</feature>
<keyword evidence="6 8" id="KW-0472">Membrane</keyword>
<evidence type="ECO:0000313" key="11">
    <source>
        <dbReference type="Proteomes" id="UP000707731"/>
    </source>
</evidence>
<accession>A0ABS0DFM0</accession>
<comment type="caution">
    <text evidence="10">The sequence shown here is derived from an EMBL/GenBank/DDBJ whole genome shotgun (WGS) entry which is preliminary data.</text>
</comment>
<dbReference type="Gene3D" id="3.10.20.310">
    <property type="entry name" value="membrane protein fhac"/>
    <property type="match status" value="1"/>
</dbReference>
<evidence type="ECO:0000256" key="1">
    <source>
        <dbReference type="ARBA" id="ARBA00004370"/>
    </source>
</evidence>
<keyword evidence="2" id="KW-1003">Cell membrane</keyword>
<evidence type="ECO:0000313" key="10">
    <source>
        <dbReference type="EMBL" id="MBF6357267.1"/>
    </source>
</evidence>
<dbReference type="PANTHER" id="PTHR37820">
    <property type="entry name" value="CELL DIVISION PROTEIN DIVIB"/>
    <property type="match status" value="1"/>
</dbReference>
<evidence type="ECO:0000256" key="4">
    <source>
        <dbReference type="ARBA" id="ARBA00022692"/>
    </source>
</evidence>
<keyword evidence="7" id="KW-0131">Cell cycle</keyword>